<keyword evidence="1" id="KW-0805">Transcription regulation</keyword>
<dbReference type="InterPro" id="IPR009057">
    <property type="entry name" value="Homeodomain-like_sf"/>
</dbReference>
<keyword evidence="3" id="KW-0804">Transcription</keyword>
<sequence>MPREPTPNPQRTSLPPDGVPVSIRPLPTAERWARVRTWDLGCAVVLVDGAGTGVSVGRGRGGAVHRLTVAAVSPGDWTFTQYGHTVTAVRPGPTLILIDHTAPHDFRRRDAGTAVSITLDHAAVGVPPDCLTDAALHLRDDPALHDLIRRSLDDLVDVATRTPSVLAELVDPTVDLVRALILGAARTRPEDPRAELLTRIRRHVDANLGDPDLRPSTIAAAHHISVRHLHSVWSTTGTTLGDHIAARRLQEARKMLLDSRSRHLTILTIAQRHGFVDPTHFTRRFREAYGVTPGRLRRAPSQRAP</sequence>
<dbReference type="InterPro" id="IPR018060">
    <property type="entry name" value="HTH_AraC"/>
</dbReference>
<dbReference type="PRINTS" id="PR00032">
    <property type="entry name" value="HTHARAC"/>
</dbReference>
<proteinExistence type="predicted"/>
<keyword evidence="2" id="KW-0238">DNA-binding</keyword>
<dbReference type="InterPro" id="IPR050204">
    <property type="entry name" value="AraC_XylS_family_regulators"/>
</dbReference>
<evidence type="ECO:0000256" key="3">
    <source>
        <dbReference type="ARBA" id="ARBA00023163"/>
    </source>
</evidence>
<dbReference type="Pfam" id="PF12833">
    <property type="entry name" value="HTH_18"/>
    <property type="match status" value="1"/>
</dbReference>
<keyword evidence="7" id="KW-1185">Reference proteome</keyword>
<protein>
    <submittedName>
        <fullName evidence="6">Helix-turn-helix transcriptional regulator</fullName>
    </submittedName>
</protein>
<evidence type="ECO:0000256" key="1">
    <source>
        <dbReference type="ARBA" id="ARBA00023015"/>
    </source>
</evidence>
<dbReference type="InterPro" id="IPR018062">
    <property type="entry name" value="HTH_AraC-typ_CS"/>
</dbReference>
<feature type="region of interest" description="Disordered" evidence="4">
    <location>
        <begin position="1"/>
        <end position="22"/>
    </location>
</feature>
<feature type="domain" description="HTH araC/xylS-type" evidence="5">
    <location>
        <begin position="198"/>
        <end position="299"/>
    </location>
</feature>
<accession>A0ABW4PAZ7</accession>
<dbReference type="PROSITE" id="PS01124">
    <property type="entry name" value="HTH_ARAC_FAMILY_2"/>
    <property type="match status" value="1"/>
</dbReference>
<dbReference type="Proteomes" id="UP001597286">
    <property type="component" value="Unassembled WGS sequence"/>
</dbReference>
<dbReference type="InterPro" id="IPR020449">
    <property type="entry name" value="Tscrpt_reg_AraC-type_HTH"/>
</dbReference>
<name>A0ABW4PAZ7_9NOCA</name>
<dbReference type="EMBL" id="JBHUFB010000020">
    <property type="protein sequence ID" value="MFD1815176.1"/>
    <property type="molecule type" value="Genomic_DNA"/>
</dbReference>
<dbReference type="SUPFAM" id="SSF46689">
    <property type="entry name" value="Homeodomain-like"/>
    <property type="match status" value="1"/>
</dbReference>
<dbReference type="PANTHER" id="PTHR46796:SF6">
    <property type="entry name" value="ARAC SUBFAMILY"/>
    <property type="match status" value="1"/>
</dbReference>
<dbReference type="SMART" id="SM00342">
    <property type="entry name" value="HTH_ARAC"/>
    <property type="match status" value="1"/>
</dbReference>
<evidence type="ECO:0000313" key="6">
    <source>
        <dbReference type="EMBL" id="MFD1815176.1"/>
    </source>
</evidence>
<evidence type="ECO:0000313" key="7">
    <source>
        <dbReference type="Proteomes" id="UP001597286"/>
    </source>
</evidence>
<comment type="caution">
    <text evidence="6">The sequence shown here is derived from an EMBL/GenBank/DDBJ whole genome shotgun (WGS) entry which is preliminary data.</text>
</comment>
<dbReference type="Gene3D" id="1.10.10.60">
    <property type="entry name" value="Homeodomain-like"/>
    <property type="match status" value="1"/>
</dbReference>
<reference evidence="7" key="1">
    <citation type="journal article" date="2019" name="Int. J. Syst. Evol. Microbiol.">
        <title>The Global Catalogue of Microorganisms (GCM) 10K type strain sequencing project: providing services to taxonomists for standard genome sequencing and annotation.</title>
        <authorList>
            <consortium name="The Broad Institute Genomics Platform"/>
            <consortium name="The Broad Institute Genome Sequencing Center for Infectious Disease"/>
            <person name="Wu L."/>
            <person name="Ma J."/>
        </authorList>
    </citation>
    <scope>NUCLEOTIDE SEQUENCE [LARGE SCALE GENOMIC DNA]</scope>
    <source>
        <strain evidence="7">DT72</strain>
    </source>
</reference>
<organism evidence="6 7">
    <name type="scientific">Rhodococcus gannanensis</name>
    <dbReference type="NCBI Taxonomy" id="1960308"/>
    <lineage>
        <taxon>Bacteria</taxon>
        <taxon>Bacillati</taxon>
        <taxon>Actinomycetota</taxon>
        <taxon>Actinomycetes</taxon>
        <taxon>Mycobacteriales</taxon>
        <taxon>Nocardiaceae</taxon>
        <taxon>Rhodococcus</taxon>
    </lineage>
</organism>
<evidence type="ECO:0000259" key="5">
    <source>
        <dbReference type="PROSITE" id="PS01124"/>
    </source>
</evidence>
<dbReference type="PROSITE" id="PS00041">
    <property type="entry name" value="HTH_ARAC_FAMILY_1"/>
    <property type="match status" value="1"/>
</dbReference>
<dbReference type="PANTHER" id="PTHR46796">
    <property type="entry name" value="HTH-TYPE TRANSCRIPTIONAL ACTIVATOR RHAS-RELATED"/>
    <property type="match status" value="1"/>
</dbReference>
<dbReference type="RefSeq" id="WP_378487619.1">
    <property type="nucleotide sequence ID" value="NZ_JBHUFB010000020.1"/>
</dbReference>
<evidence type="ECO:0000256" key="2">
    <source>
        <dbReference type="ARBA" id="ARBA00023125"/>
    </source>
</evidence>
<evidence type="ECO:0000256" key="4">
    <source>
        <dbReference type="SAM" id="MobiDB-lite"/>
    </source>
</evidence>
<gene>
    <name evidence="6" type="ORF">ACFSJG_23405</name>
</gene>